<keyword evidence="6 12" id="KW-1133">Transmembrane helix</keyword>
<sequence length="314" mass="35241">MYRRNQSSTVDFILLGFSGAPALQHLLFAVFLLIYVITMMGNISLVFAYKLTPTLRTPMYFFLANFSFLEICYISTTVPKMLSNILSAHKTISFSGCAIQMYCFVLLGGTECYLLAVMAYDRYNAICHPLLYGTIMNKRTCIQLVAISWIGGAINSLIHTSLMFTLSFCGDNELNHFFCDIPPVMQLACTATKINEIVLLVACGCVIVSSFTLTIVSYTHIITTVLNIKSTSGRKKAFSTCTSHLIVVTMFYGSAIFMYFRPKSSYSMDQDRVISALYAFIAPLLNPFIYSLRNADVKAAVRKIVRQMVVDQRY</sequence>
<evidence type="ECO:0000256" key="2">
    <source>
        <dbReference type="ARBA" id="ARBA00022475"/>
    </source>
</evidence>
<evidence type="ECO:0000256" key="9">
    <source>
        <dbReference type="ARBA" id="ARBA00023170"/>
    </source>
</evidence>
<reference evidence="14" key="1">
    <citation type="thesis" date="2020" institute="ProQuest LLC" country="789 East Eisenhower Parkway, Ann Arbor, MI, USA">
        <title>Comparative Genomics and Chromosome Evolution.</title>
        <authorList>
            <person name="Mudd A.B."/>
        </authorList>
    </citation>
    <scope>NUCLEOTIDE SEQUENCE</scope>
    <source>
        <strain evidence="14">HN-11 Male</strain>
        <tissue evidence="14">Kidney and liver</tissue>
    </source>
</reference>
<dbReference type="PRINTS" id="PR00237">
    <property type="entry name" value="GPCRRHODOPSN"/>
</dbReference>
<dbReference type="InterPro" id="IPR000725">
    <property type="entry name" value="Olfact_rcpt"/>
</dbReference>
<comment type="similarity">
    <text evidence="11">Belongs to the G-protein coupled receptor 1 family.</text>
</comment>
<keyword evidence="7 11" id="KW-0297">G-protein coupled receptor</keyword>
<keyword evidence="9 11" id="KW-0675">Receptor</keyword>
<keyword evidence="10 11" id="KW-0807">Transducer</keyword>
<evidence type="ECO:0000256" key="6">
    <source>
        <dbReference type="ARBA" id="ARBA00022989"/>
    </source>
</evidence>
<dbReference type="GO" id="GO:0005886">
    <property type="term" value="C:plasma membrane"/>
    <property type="evidence" value="ECO:0007669"/>
    <property type="project" value="UniProtKB-SubCell"/>
</dbReference>
<evidence type="ECO:0000256" key="7">
    <source>
        <dbReference type="ARBA" id="ARBA00023040"/>
    </source>
</evidence>
<accession>A0A8J6F6C6</accession>
<dbReference type="FunFam" id="1.20.1070.10:FF:000001">
    <property type="entry name" value="Olfactory receptor"/>
    <property type="match status" value="1"/>
</dbReference>
<dbReference type="GO" id="GO:0004930">
    <property type="term" value="F:G protein-coupled receptor activity"/>
    <property type="evidence" value="ECO:0007669"/>
    <property type="project" value="UniProtKB-KW"/>
</dbReference>
<feature type="transmembrane region" description="Helical" evidence="12">
    <location>
        <begin position="99"/>
        <end position="120"/>
    </location>
</feature>
<dbReference type="EMBL" id="WNTK01000006">
    <property type="protein sequence ID" value="KAG9482382.1"/>
    <property type="molecule type" value="Genomic_DNA"/>
</dbReference>
<feature type="transmembrane region" description="Helical" evidence="12">
    <location>
        <begin position="26"/>
        <end position="48"/>
    </location>
</feature>
<dbReference type="GO" id="GO:0004984">
    <property type="term" value="F:olfactory receptor activity"/>
    <property type="evidence" value="ECO:0007669"/>
    <property type="project" value="InterPro"/>
</dbReference>
<protein>
    <recommendedName>
        <fullName evidence="12">Olfactory receptor</fullName>
    </recommendedName>
</protein>
<feature type="transmembrane region" description="Helical" evidence="12">
    <location>
        <begin position="237"/>
        <end position="260"/>
    </location>
</feature>
<evidence type="ECO:0000256" key="11">
    <source>
        <dbReference type="RuleBase" id="RU000688"/>
    </source>
</evidence>
<dbReference type="PROSITE" id="PS00237">
    <property type="entry name" value="G_PROTEIN_RECEP_F1_1"/>
    <property type="match status" value="1"/>
</dbReference>
<dbReference type="Proteomes" id="UP000770717">
    <property type="component" value="Unassembled WGS sequence"/>
</dbReference>
<evidence type="ECO:0000313" key="15">
    <source>
        <dbReference type="Proteomes" id="UP000770717"/>
    </source>
</evidence>
<dbReference type="PANTHER" id="PTHR26452">
    <property type="entry name" value="OLFACTORY RECEPTOR"/>
    <property type="match status" value="1"/>
</dbReference>
<dbReference type="AlphaFoldDB" id="A0A8J6F6C6"/>
<dbReference type="Gene3D" id="1.20.1070.10">
    <property type="entry name" value="Rhodopsin 7-helix transmembrane proteins"/>
    <property type="match status" value="1"/>
</dbReference>
<dbReference type="Pfam" id="PF13853">
    <property type="entry name" value="7tm_4"/>
    <property type="match status" value="1"/>
</dbReference>
<keyword evidence="8 12" id="KW-0472">Membrane</keyword>
<dbReference type="PRINTS" id="PR00245">
    <property type="entry name" value="OLFACTORYR"/>
</dbReference>
<keyword evidence="4 11" id="KW-0812">Transmembrane</keyword>
<feature type="transmembrane region" description="Helical" evidence="12">
    <location>
        <begin position="141"/>
        <end position="158"/>
    </location>
</feature>
<feature type="domain" description="G-protein coupled receptors family 1 profile" evidence="13">
    <location>
        <begin position="41"/>
        <end position="290"/>
    </location>
</feature>
<evidence type="ECO:0000256" key="8">
    <source>
        <dbReference type="ARBA" id="ARBA00023136"/>
    </source>
</evidence>
<evidence type="ECO:0000256" key="3">
    <source>
        <dbReference type="ARBA" id="ARBA00022606"/>
    </source>
</evidence>
<evidence type="ECO:0000256" key="10">
    <source>
        <dbReference type="ARBA" id="ARBA00023224"/>
    </source>
</evidence>
<feature type="transmembrane region" description="Helical" evidence="12">
    <location>
        <begin position="60"/>
        <end position="79"/>
    </location>
</feature>
<keyword evidence="5 12" id="KW-0552">Olfaction</keyword>
<evidence type="ECO:0000259" key="13">
    <source>
        <dbReference type="PROSITE" id="PS50262"/>
    </source>
</evidence>
<gene>
    <name evidence="14" type="ORF">GDO78_011197</name>
</gene>
<organism evidence="14 15">
    <name type="scientific">Eleutherodactylus coqui</name>
    <name type="common">Puerto Rican coqui</name>
    <dbReference type="NCBI Taxonomy" id="57060"/>
    <lineage>
        <taxon>Eukaryota</taxon>
        <taxon>Metazoa</taxon>
        <taxon>Chordata</taxon>
        <taxon>Craniata</taxon>
        <taxon>Vertebrata</taxon>
        <taxon>Euteleostomi</taxon>
        <taxon>Amphibia</taxon>
        <taxon>Batrachia</taxon>
        <taxon>Anura</taxon>
        <taxon>Neobatrachia</taxon>
        <taxon>Hyloidea</taxon>
        <taxon>Eleutherodactylidae</taxon>
        <taxon>Eleutherodactylinae</taxon>
        <taxon>Eleutherodactylus</taxon>
        <taxon>Eleutherodactylus</taxon>
    </lineage>
</organism>
<evidence type="ECO:0000256" key="12">
    <source>
        <dbReference type="RuleBase" id="RU363047"/>
    </source>
</evidence>
<dbReference type="CDD" id="cd15225">
    <property type="entry name" value="7tmA_OR10A-like"/>
    <property type="match status" value="1"/>
</dbReference>
<feature type="transmembrane region" description="Helical" evidence="12">
    <location>
        <begin position="272"/>
        <end position="292"/>
    </location>
</feature>
<evidence type="ECO:0000256" key="5">
    <source>
        <dbReference type="ARBA" id="ARBA00022725"/>
    </source>
</evidence>
<comment type="caution">
    <text evidence="14">The sequence shown here is derived from an EMBL/GenBank/DDBJ whole genome shotgun (WGS) entry which is preliminary data.</text>
</comment>
<keyword evidence="2 12" id="KW-1003">Cell membrane</keyword>
<dbReference type="SUPFAM" id="SSF81321">
    <property type="entry name" value="Family A G protein-coupled receptor-like"/>
    <property type="match status" value="1"/>
</dbReference>
<evidence type="ECO:0000256" key="4">
    <source>
        <dbReference type="ARBA" id="ARBA00022692"/>
    </source>
</evidence>
<keyword evidence="15" id="KW-1185">Reference proteome</keyword>
<proteinExistence type="inferred from homology"/>
<dbReference type="InterPro" id="IPR000276">
    <property type="entry name" value="GPCR_Rhodpsn"/>
</dbReference>
<evidence type="ECO:0000256" key="1">
    <source>
        <dbReference type="ARBA" id="ARBA00004651"/>
    </source>
</evidence>
<dbReference type="InterPro" id="IPR050516">
    <property type="entry name" value="Olfactory_GPCR"/>
</dbReference>
<name>A0A8J6F6C6_ELECQ</name>
<evidence type="ECO:0000313" key="14">
    <source>
        <dbReference type="EMBL" id="KAG9482382.1"/>
    </source>
</evidence>
<feature type="transmembrane region" description="Helical" evidence="12">
    <location>
        <begin position="197"/>
        <end position="216"/>
    </location>
</feature>
<dbReference type="PROSITE" id="PS50262">
    <property type="entry name" value="G_PROTEIN_RECEP_F1_2"/>
    <property type="match status" value="1"/>
</dbReference>
<comment type="subcellular location">
    <subcellularLocation>
        <location evidence="1 12">Cell membrane</location>
        <topology evidence="1 12">Multi-pass membrane protein</topology>
    </subcellularLocation>
</comment>
<dbReference type="OrthoDB" id="9008036at2759"/>
<keyword evidence="3 12" id="KW-0716">Sensory transduction</keyword>
<dbReference type="InterPro" id="IPR017452">
    <property type="entry name" value="GPCR_Rhodpsn_7TM"/>
</dbReference>